<gene>
    <name evidence="2" type="ORF">UFOPK1650_00482</name>
</gene>
<reference evidence="2" key="1">
    <citation type="submission" date="2020-05" db="EMBL/GenBank/DDBJ databases">
        <authorList>
            <person name="Chiriac C."/>
            <person name="Salcher M."/>
            <person name="Ghai R."/>
            <person name="Kavagutti S V."/>
        </authorList>
    </citation>
    <scope>NUCLEOTIDE SEQUENCE</scope>
</reference>
<name>A0A6J6DUB9_9ZZZZ</name>
<protein>
    <submittedName>
        <fullName evidence="2">Unannotated protein</fullName>
    </submittedName>
</protein>
<dbReference type="AlphaFoldDB" id="A0A6J6DUB9"/>
<feature type="region of interest" description="Disordered" evidence="1">
    <location>
        <begin position="21"/>
        <end position="41"/>
    </location>
</feature>
<evidence type="ECO:0000313" key="2">
    <source>
        <dbReference type="EMBL" id="CAB4566549.1"/>
    </source>
</evidence>
<organism evidence="2">
    <name type="scientific">freshwater metagenome</name>
    <dbReference type="NCBI Taxonomy" id="449393"/>
    <lineage>
        <taxon>unclassified sequences</taxon>
        <taxon>metagenomes</taxon>
        <taxon>ecological metagenomes</taxon>
    </lineage>
</organism>
<evidence type="ECO:0000256" key="1">
    <source>
        <dbReference type="SAM" id="MobiDB-lite"/>
    </source>
</evidence>
<accession>A0A6J6DUB9</accession>
<proteinExistence type="predicted"/>
<dbReference type="EMBL" id="CAEZTJ010000051">
    <property type="protein sequence ID" value="CAB4566549.1"/>
    <property type="molecule type" value="Genomic_DNA"/>
</dbReference>
<sequence>MTLTNLRPKWSMIQPAIGEIRSGGSEASATTMPAKSGESDVSRMSHGIEIVTIAFPRPEARFAVCKRSAGRIRREGFTA</sequence>